<reference evidence="1" key="1">
    <citation type="submission" date="2020-11" db="EMBL/GenBank/DDBJ databases">
        <title>Adaptations for nitrogen fixation in a non-lichenized fungal sporocarp promotes dispersal by wood-feeding termites.</title>
        <authorList>
            <consortium name="DOE Joint Genome Institute"/>
            <person name="Koch R.A."/>
            <person name="Yoon G."/>
            <person name="Arayal U."/>
            <person name="Lail K."/>
            <person name="Amirebrahimi M."/>
            <person name="Labutti K."/>
            <person name="Lipzen A."/>
            <person name="Riley R."/>
            <person name="Barry K."/>
            <person name="Henrissat B."/>
            <person name="Grigoriev I.V."/>
            <person name="Herr J.R."/>
            <person name="Aime M.C."/>
        </authorList>
    </citation>
    <scope>NUCLEOTIDE SEQUENCE</scope>
    <source>
        <strain evidence="1">MCA 3950</strain>
    </source>
</reference>
<proteinExistence type="predicted"/>
<sequence length="111" mass="12161">MGGDKWTDFLQLQDNELDSQIRMYASLHTAAQAVPVFHAYATVDTVWASIGNVFGLYGTSTSGDSEMLGFAIMIVLLMSANNGKDVRCGFMPPPRNIEAGEERCISYMSKT</sequence>
<comment type="caution">
    <text evidence="1">The sequence shown here is derived from an EMBL/GenBank/DDBJ whole genome shotgun (WGS) entry which is preliminary data.</text>
</comment>
<gene>
    <name evidence="1" type="ORF">BT62DRAFT_937741</name>
</gene>
<organism evidence="1 2">
    <name type="scientific">Guyanagaster necrorhizus</name>
    <dbReference type="NCBI Taxonomy" id="856835"/>
    <lineage>
        <taxon>Eukaryota</taxon>
        <taxon>Fungi</taxon>
        <taxon>Dikarya</taxon>
        <taxon>Basidiomycota</taxon>
        <taxon>Agaricomycotina</taxon>
        <taxon>Agaricomycetes</taxon>
        <taxon>Agaricomycetidae</taxon>
        <taxon>Agaricales</taxon>
        <taxon>Marasmiineae</taxon>
        <taxon>Physalacriaceae</taxon>
        <taxon>Guyanagaster</taxon>
    </lineage>
</organism>
<name>A0A9P7VHF6_9AGAR</name>
<dbReference type="EMBL" id="MU250567">
    <property type="protein sequence ID" value="KAG7440769.1"/>
    <property type="molecule type" value="Genomic_DNA"/>
</dbReference>
<accession>A0A9P7VHF6</accession>
<dbReference type="OrthoDB" id="1028014at2759"/>
<keyword evidence="2" id="KW-1185">Reference proteome</keyword>
<dbReference type="Proteomes" id="UP000812287">
    <property type="component" value="Unassembled WGS sequence"/>
</dbReference>
<dbReference type="RefSeq" id="XP_043034269.1">
    <property type="nucleotide sequence ID" value="XM_043187389.1"/>
</dbReference>
<evidence type="ECO:0000313" key="2">
    <source>
        <dbReference type="Proteomes" id="UP000812287"/>
    </source>
</evidence>
<dbReference type="AlphaFoldDB" id="A0A9P7VHF6"/>
<protein>
    <submittedName>
        <fullName evidence="1">Uncharacterized protein</fullName>
    </submittedName>
</protein>
<evidence type="ECO:0000313" key="1">
    <source>
        <dbReference type="EMBL" id="KAG7440769.1"/>
    </source>
</evidence>
<dbReference type="GeneID" id="66109686"/>